<accession>A0A6B0VTH8</accession>
<sequence>MTIRRPLAVAAVALLLVTAGCLGAVGFGDESGDDTDENGTEDELPDADELVERSIQAESSVETLHGVQTITWADDDELVSSTHEVWQRGANEYRMELLESDEPEQIDVMVSSGTTTWLYDEADNEAVKTELDIDQAELDALNDDLVDSVYADMSATVDGTDTVADRDVYVVDLAADGSDAMYDDATLWIDQETHYPLKQDSTMSMGAEMTITVEFEEVTFDEPIDDDRFAFEPPADAEVIDADDFTFEQFDEIDDAEAAAPFDLPEPAVPAEYGLEQVSVSENMVGWSASLQYTDESDTFLTVTVAEDESEPILDPDGDPIEVGDTDAILREFGTDMMALEWEDDGLSYTVSGDLEREELVEIALSIVE</sequence>
<dbReference type="Gene3D" id="2.50.20.10">
    <property type="entry name" value="Lipoprotein localisation LolA/LolB/LppX"/>
    <property type="match status" value="1"/>
</dbReference>
<feature type="domain" description="DUF4367" evidence="1">
    <location>
        <begin position="276"/>
        <end position="367"/>
    </location>
</feature>
<gene>
    <name evidence="3" type="ORF">GS429_19425</name>
</gene>
<dbReference type="RefSeq" id="WP_160067254.1">
    <property type="nucleotide sequence ID" value="NZ_WUYX01000069.1"/>
</dbReference>
<proteinExistence type="predicted"/>
<name>A0A6B0VTH8_9EURY</name>
<dbReference type="PANTHER" id="PTHR37507">
    <property type="entry name" value="SPORULATION PROTEIN YDCC"/>
    <property type="match status" value="1"/>
</dbReference>
<dbReference type="Pfam" id="PF14285">
    <property type="entry name" value="DUF4367"/>
    <property type="match status" value="1"/>
</dbReference>
<keyword evidence="4" id="KW-1185">Reference proteome</keyword>
<evidence type="ECO:0000313" key="3">
    <source>
        <dbReference type="EMBL" id="MXV64196.1"/>
    </source>
</evidence>
<organism evidence="3 4">
    <name type="scientific">Natronorubrum halalkaliphilum</name>
    <dbReference type="NCBI Taxonomy" id="2691917"/>
    <lineage>
        <taxon>Archaea</taxon>
        <taxon>Methanobacteriati</taxon>
        <taxon>Methanobacteriota</taxon>
        <taxon>Stenosarchaea group</taxon>
        <taxon>Halobacteria</taxon>
        <taxon>Halobacteriales</taxon>
        <taxon>Natrialbaceae</taxon>
        <taxon>Natronorubrum</taxon>
    </lineage>
</organism>
<evidence type="ECO:0000259" key="1">
    <source>
        <dbReference type="Pfam" id="PF14285"/>
    </source>
</evidence>
<dbReference type="InterPro" id="IPR052944">
    <property type="entry name" value="Sporulation_related"/>
</dbReference>
<dbReference type="InterPro" id="IPR025377">
    <property type="entry name" value="DUF4367"/>
</dbReference>
<dbReference type="Pfam" id="PF17131">
    <property type="entry name" value="LolA_like"/>
    <property type="match status" value="1"/>
</dbReference>
<dbReference type="OrthoDB" id="137725at2157"/>
<comment type="caution">
    <text evidence="3">The sequence shown here is derived from an EMBL/GenBank/DDBJ whole genome shotgun (WGS) entry which is preliminary data.</text>
</comment>
<dbReference type="PROSITE" id="PS51257">
    <property type="entry name" value="PROKAR_LIPOPROTEIN"/>
    <property type="match status" value="1"/>
</dbReference>
<evidence type="ECO:0000259" key="2">
    <source>
        <dbReference type="Pfam" id="PF17131"/>
    </source>
</evidence>
<dbReference type="AlphaFoldDB" id="A0A6B0VTH8"/>
<dbReference type="Proteomes" id="UP000434101">
    <property type="component" value="Unassembled WGS sequence"/>
</dbReference>
<dbReference type="InterPro" id="IPR033399">
    <property type="entry name" value="TP_0789-like"/>
</dbReference>
<dbReference type="PANTHER" id="PTHR37507:SF2">
    <property type="entry name" value="SPORULATION PROTEIN YDCC"/>
    <property type="match status" value="1"/>
</dbReference>
<dbReference type="InterPro" id="IPR029046">
    <property type="entry name" value="LolA/LolB/LppX"/>
</dbReference>
<dbReference type="EMBL" id="WUYX01000069">
    <property type="protein sequence ID" value="MXV64196.1"/>
    <property type="molecule type" value="Genomic_DNA"/>
</dbReference>
<feature type="domain" description="Uncharacterized protein TP-0789" evidence="2">
    <location>
        <begin position="115"/>
        <end position="207"/>
    </location>
</feature>
<dbReference type="SUPFAM" id="SSF89392">
    <property type="entry name" value="Prokaryotic lipoproteins and lipoprotein localization factors"/>
    <property type="match status" value="1"/>
</dbReference>
<protein>
    <submittedName>
        <fullName evidence="3">DUF4367 domain-containing protein</fullName>
    </submittedName>
</protein>
<evidence type="ECO:0000313" key="4">
    <source>
        <dbReference type="Proteomes" id="UP000434101"/>
    </source>
</evidence>
<reference evidence="3 4" key="1">
    <citation type="submission" date="2020-01" db="EMBL/GenBank/DDBJ databases">
        <title>Natronorubrum sp. JWXQ-INN 674 isolated from Inner Mongolia Autonomous Region of China.</title>
        <authorList>
            <person name="Xue Q."/>
        </authorList>
    </citation>
    <scope>NUCLEOTIDE SEQUENCE [LARGE SCALE GENOMIC DNA]</scope>
    <source>
        <strain evidence="3 4">JWXQ-INN-674</strain>
    </source>
</reference>